<sequence length="311" mass="34918">MISWNDSAWCSSSEIRPKPIAPAMAPRTEPMPPTTTMVRIRMVVWKPRLSGVDDEVKSVYMPPATPAKAADSTKAVDFHRARVHAHGHGRHVALAHRAEGRAQPRARQRHREPQHGRRDDHHEGIRLQVVHQLQAAQRRRLHLHAVGAVGHRLPVQEHPLHRLAEGEGGEREVDVAHAQRQQPDDPAQRGRQQRAREDGHEERRLPLVVDEPGGVDADAEEGRMRERELPRLADDQVHAEREHGEHHQQVDHVQHVAAGGEGQHREHERHGQQHRAVAPGGGRGRSRRRVHTFFTCGLPPSRPCGAPAAPP</sequence>
<dbReference type="AlphaFoldDB" id="A0AAD4MFV6"/>
<name>A0AAD4MFV6_9BILA</name>
<protein>
    <submittedName>
        <fullName evidence="2">Uncharacterized protein</fullName>
    </submittedName>
</protein>
<feature type="compositionally biased region" description="Basic and acidic residues" evidence="1">
    <location>
        <begin position="262"/>
        <end position="271"/>
    </location>
</feature>
<keyword evidence="3" id="KW-1185">Reference proteome</keyword>
<gene>
    <name evidence="2" type="ORF">DdX_21780</name>
</gene>
<evidence type="ECO:0000313" key="2">
    <source>
        <dbReference type="EMBL" id="KAI1691581.1"/>
    </source>
</evidence>
<evidence type="ECO:0000313" key="3">
    <source>
        <dbReference type="Proteomes" id="UP001201812"/>
    </source>
</evidence>
<feature type="region of interest" description="Disordered" evidence="1">
    <location>
        <begin position="259"/>
        <end position="311"/>
    </location>
</feature>
<proteinExistence type="predicted"/>
<comment type="caution">
    <text evidence="2">The sequence shown here is derived from an EMBL/GenBank/DDBJ whole genome shotgun (WGS) entry which is preliminary data.</text>
</comment>
<dbReference type="Proteomes" id="UP001201812">
    <property type="component" value="Unassembled WGS sequence"/>
</dbReference>
<dbReference type="EMBL" id="JAKKPZ010000905">
    <property type="protein sequence ID" value="KAI1691581.1"/>
    <property type="molecule type" value="Genomic_DNA"/>
</dbReference>
<feature type="compositionally biased region" description="Basic and acidic residues" evidence="1">
    <location>
        <begin position="111"/>
        <end position="124"/>
    </location>
</feature>
<feature type="region of interest" description="Disordered" evidence="1">
    <location>
        <begin position="98"/>
        <end position="124"/>
    </location>
</feature>
<evidence type="ECO:0000256" key="1">
    <source>
        <dbReference type="SAM" id="MobiDB-lite"/>
    </source>
</evidence>
<organism evidence="2 3">
    <name type="scientific">Ditylenchus destructor</name>
    <dbReference type="NCBI Taxonomy" id="166010"/>
    <lineage>
        <taxon>Eukaryota</taxon>
        <taxon>Metazoa</taxon>
        <taxon>Ecdysozoa</taxon>
        <taxon>Nematoda</taxon>
        <taxon>Chromadorea</taxon>
        <taxon>Rhabditida</taxon>
        <taxon>Tylenchina</taxon>
        <taxon>Tylenchomorpha</taxon>
        <taxon>Sphaerularioidea</taxon>
        <taxon>Anguinidae</taxon>
        <taxon>Anguininae</taxon>
        <taxon>Ditylenchus</taxon>
    </lineage>
</organism>
<reference evidence="2" key="1">
    <citation type="submission" date="2022-01" db="EMBL/GenBank/DDBJ databases">
        <title>Genome Sequence Resource for Two Populations of Ditylenchus destructor, the Migratory Endoparasitic Phytonematode.</title>
        <authorList>
            <person name="Zhang H."/>
            <person name="Lin R."/>
            <person name="Xie B."/>
        </authorList>
    </citation>
    <scope>NUCLEOTIDE SEQUENCE</scope>
    <source>
        <strain evidence="2">BazhouSP</strain>
    </source>
</reference>
<feature type="region of interest" description="Disordered" evidence="1">
    <location>
        <begin position="166"/>
        <end position="227"/>
    </location>
</feature>
<feature type="compositionally biased region" description="Basic and acidic residues" evidence="1">
    <location>
        <begin position="166"/>
        <end position="205"/>
    </location>
</feature>
<accession>A0AAD4MFV6</accession>